<dbReference type="AlphaFoldDB" id="A0A835T7N9"/>
<dbReference type="InterPro" id="IPR032710">
    <property type="entry name" value="NTF2-like_dom_sf"/>
</dbReference>
<comment type="caution">
    <text evidence="2">The sequence shown here is derived from an EMBL/GenBank/DDBJ whole genome shotgun (WGS) entry which is preliminary data.</text>
</comment>
<dbReference type="PANTHER" id="PTHR33747:SF1">
    <property type="entry name" value="ADENYLATE CYCLASE-ASSOCIATED CAP C-TERMINAL DOMAIN-CONTAINING PROTEIN"/>
    <property type="match status" value="1"/>
</dbReference>
<reference evidence="2" key="1">
    <citation type="journal article" date="2020" name="bioRxiv">
        <title>Comparative genomics of Chlamydomonas.</title>
        <authorList>
            <person name="Craig R.J."/>
            <person name="Hasan A.R."/>
            <person name="Ness R.W."/>
            <person name="Keightley P.D."/>
        </authorList>
    </citation>
    <scope>NUCLEOTIDE SEQUENCE</scope>
    <source>
        <strain evidence="2">CCAP 11/173</strain>
    </source>
</reference>
<keyword evidence="3" id="KW-1185">Reference proteome</keyword>
<dbReference type="EMBL" id="JAEHOD010000064">
    <property type="protein sequence ID" value="KAG2433086.1"/>
    <property type="molecule type" value="Genomic_DNA"/>
</dbReference>
<gene>
    <name evidence="2" type="ORF">HYH02_012790</name>
</gene>
<dbReference type="Gene3D" id="3.10.450.50">
    <property type="match status" value="2"/>
</dbReference>
<organism evidence="2 3">
    <name type="scientific">Chlamydomonas schloesseri</name>
    <dbReference type="NCBI Taxonomy" id="2026947"/>
    <lineage>
        <taxon>Eukaryota</taxon>
        <taxon>Viridiplantae</taxon>
        <taxon>Chlorophyta</taxon>
        <taxon>core chlorophytes</taxon>
        <taxon>Chlorophyceae</taxon>
        <taxon>CS clade</taxon>
        <taxon>Chlamydomonadales</taxon>
        <taxon>Chlamydomonadaceae</taxon>
        <taxon>Chlamydomonas</taxon>
    </lineage>
</organism>
<dbReference type="InterPro" id="IPR004027">
    <property type="entry name" value="SEC_C_motif"/>
</dbReference>
<dbReference type="SUPFAM" id="SSF103642">
    <property type="entry name" value="Sec-C motif"/>
    <property type="match status" value="1"/>
</dbReference>
<dbReference type="InterPro" id="IPR048469">
    <property type="entry name" value="YchJ-like_M"/>
</dbReference>
<protein>
    <recommendedName>
        <fullName evidence="1">YchJ-like middle NTF2-like domain-containing protein</fullName>
    </recommendedName>
</protein>
<evidence type="ECO:0000313" key="3">
    <source>
        <dbReference type="Proteomes" id="UP000613740"/>
    </source>
</evidence>
<dbReference type="Pfam" id="PF17775">
    <property type="entry name" value="YchJ_M-like"/>
    <property type="match status" value="1"/>
</dbReference>
<evidence type="ECO:0000313" key="2">
    <source>
        <dbReference type="EMBL" id="KAG2433086.1"/>
    </source>
</evidence>
<sequence length="223" mass="24313">MQSVNARTARRVVATHTASRRAVVAHASKGFGAAKPKQFVQRKDAATQDPCPCESGKAYKNCCGPYHRGEAVAPTPEATLRARFAAFNKAEPDYILNTTHPDYHVHQYNVPTPGGAQDRLREDVATGCNRFAYTGLKIVKSEPGANEYEGYVSFEYLSRKRSAPGAPITEAEVKDAAAWSRTAERGRFLKVPSTGLWQYVDAQTATFDASMLSGMQQEPAAAQ</sequence>
<dbReference type="Proteomes" id="UP000613740">
    <property type="component" value="Unassembled WGS sequence"/>
</dbReference>
<proteinExistence type="predicted"/>
<evidence type="ECO:0000259" key="1">
    <source>
        <dbReference type="Pfam" id="PF17775"/>
    </source>
</evidence>
<dbReference type="Pfam" id="PF02810">
    <property type="entry name" value="SEC-C"/>
    <property type="match status" value="1"/>
</dbReference>
<name>A0A835T7N9_9CHLO</name>
<dbReference type="PANTHER" id="PTHR33747">
    <property type="entry name" value="UPF0225 PROTEIN SCO1677"/>
    <property type="match status" value="1"/>
</dbReference>
<accession>A0A835T7N9</accession>
<feature type="domain" description="YchJ-like middle NTF2-like" evidence="1">
    <location>
        <begin position="75"/>
        <end position="202"/>
    </location>
</feature>
<dbReference type="SUPFAM" id="SSF54427">
    <property type="entry name" value="NTF2-like"/>
    <property type="match status" value="1"/>
</dbReference>
<dbReference type="OrthoDB" id="525903at2759"/>